<feature type="compositionally biased region" description="Low complexity" evidence="1">
    <location>
        <begin position="297"/>
        <end position="315"/>
    </location>
</feature>
<dbReference type="Gene3D" id="2.30.29.30">
    <property type="entry name" value="Pleckstrin-homology domain (PH domain)/Phosphotyrosine-binding domain (PTB)"/>
    <property type="match status" value="1"/>
</dbReference>
<feature type="compositionally biased region" description="Basic and acidic residues" evidence="1">
    <location>
        <begin position="869"/>
        <end position="887"/>
    </location>
</feature>
<feature type="domain" description="RanBD1" evidence="2">
    <location>
        <begin position="1256"/>
        <end position="1390"/>
    </location>
</feature>
<feature type="compositionally biased region" description="Low complexity" evidence="1">
    <location>
        <begin position="759"/>
        <end position="780"/>
    </location>
</feature>
<feature type="compositionally biased region" description="Polar residues" evidence="1">
    <location>
        <begin position="408"/>
        <end position="421"/>
    </location>
</feature>
<dbReference type="SUPFAM" id="SSF50729">
    <property type="entry name" value="PH domain-like"/>
    <property type="match status" value="1"/>
</dbReference>
<feature type="compositionally biased region" description="Basic and acidic residues" evidence="1">
    <location>
        <begin position="431"/>
        <end position="443"/>
    </location>
</feature>
<feature type="region of interest" description="Disordered" evidence="1">
    <location>
        <begin position="1"/>
        <end position="570"/>
    </location>
</feature>
<evidence type="ECO:0000313" key="3">
    <source>
        <dbReference type="EMBL" id="KAK5080733.1"/>
    </source>
</evidence>
<feature type="compositionally biased region" description="Polar residues" evidence="1">
    <location>
        <begin position="898"/>
        <end position="924"/>
    </location>
</feature>
<feature type="compositionally biased region" description="Polar residues" evidence="1">
    <location>
        <begin position="452"/>
        <end position="467"/>
    </location>
</feature>
<dbReference type="InterPro" id="IPR011993">
    <property type="entry name" value="PH-like_dom_sf"/>
</dbReference>
<protein>
    <recommendedName>
        <fullName evidence="2">RanBD1 domain-containing protein</fullName>
    </recommendedName>
</protein>
<feature type="compositionally biased region" description="Polar residues" evidence="1">
    <location>
        <begin position="597"/>
        <end position="615"/>
    </location>
</feature>
<feature type="compositionally biased region" description="Polar residues" evidence="1">
    <location>
        <begin position="1108"/>
        <end position="1127"/>
    </location>
</feature>
<feature type="compositionally biased region" description="Polar residues" evidence="1">
    <location>
        <begin position="361"/>
        <end position="375"/>
    </location>
</feature>
<feature type="region of interest" description="Disordered" evidence="1">
    <location>
        <begin position="1056"/>
        <end position="1264"/>
    </location>
</feature>
<dbReference type="PANTHER" id="PTHR38697">
    <property type="entry name" value="NUCLEAR PORE COMPLEX PROTEIN SIMILAR TO S. CEREVISIAE NUP2 (EUROFUNG)"/>
    <property type="match status" value="1"/>
</dbReference>
<evidence type="ECO:0000313" key="4">
    <source>
        <dbReference type="Proteomes" id="UP001309876"/>
    </source>
</evidence>
<dbReference type="InterPro" id="IPR000156">
    <property type="entry name" value="Ran_bind_dom"/>
</dbReference>
<dbReference type="SMART" id="SM00160">
    <property type="entry name" value="RanBD"/>
    <property type="match status" value="1"/>
</dbReference>
<dbReference type="Proteomes" id="UP001309876">
    <property type="component" value="Unassembled WGS sequence"/>
</dbReference>
<feature type="compositionally biased region" description="Low complexity" evidence="1">
    <location>
        <begin position="323"/>
        <end position="332"/>
    </location>
</feature>
<feature type="region of interest" description="Disordered" evidence="1">
    <location>
        <begin position="839"/>
        <end position="1009"/>
    </location>
</feature>
<evidence type="ECO:0000259" key="2">
    <source>
        <dbReference type="PROSITE" id="PS50196"/>
    </source>
</evidence>
<feature type="compositionally biased region" description="Low complexity" evidence="1">
    <location>
        <begin position="227"/>
        <end position="238"/>
    </location>
</feature>
<feature type="region of interest" description="Disordered" evidence="1">
    <location>
        <begin position="687"/>
        <end position="823"/>
    </location>
</feature>
<feature type="compositionally biased region" description="Acidic residues" evidence="1">
    <location>
        <begin position="954"/>
        <end position="978"/>
    </location>
</feature>
<feature type="compositionally biased region" description="Basic and acidic residues" evidence="1">
    <location>
        <begin position="398"/>
        <end position="407"/>
    </location>
</feature>
<feature type="compositionally biased region" description="Polar residues" evidence="1">
    <location>
        <begin position="720"/>
        <end position="757"/>
    </location>
</feature>
<accession>A0AAN7Q7G5</accession>
<feature type="compositionally biased region" description="Polar residues" evidence="1">
    <location>
        <begin position="166"/>
        <end position="175"/>
    </location>
</feature>
<gene>
    <name evidence="3" type="ORF">LTR05_008438</name>
</gene>
<dbReference type="Pfam" id="PF00638">
    <property type="entry name" value="Ran_BP1"/>
    <property type="match status" value="1"/>
</dbReference>
<dbReference type="CDD" id="cd13170">
    <property type="entry name" value="RanBD_NUP50"/>
    <property type="match status" value="1"/>
</dbReference>
<comment type="caution">
    <text evidence="3">The sequence shown here is derived from an EMBL/GenBank/DDBJ whole genome shotgun (WGS) entry which is preliminary data.</text>
</comment>
<feature type="region of interest" description="Disordered" evidence="1">
    <location>
        <begin position="584"/>
        <end position="629"/>
    </location>
</feature>
<proteinExistence type="predicted"/>
<evidence type="ECO:0000256" key="1">
    <source>
        <dbReference type="SAM" id="MobiDB-lite"/>
    </source>
</evidence>
<feature type="compositionally biased region" description="Basic and acidic residues" evidence="1">
    <location>
        <begin position="850"/>
        <end position="859"/>
    </location>
</feature>
<feature type="compositionally biased region" description="Polar residues" evidence="1">
    <location>
        <begin position="189"/>
        <end position="226"/>
    </location>
</feature>
<name>A0AAN7Q7G5_9EURO</name>
<dbReference type="EMBL" id="JAVRRJ010000012">
    <property type="protein sequence ID" value="KAK5080733.1"/>
    <property type="molecule type" value="Genomic_DNA"/>
</dbReference>
<sequence length="1390" mass="145066">MKRGAELYITKEHGSTPNSGGVEEQRTMATAAQQARRKIIQPKSRTGRSTTPTSSSSFGGQSQSSPFQLGGSAQNTSQSFPQPSQSQSFNFSVPNASFNFGSQQNGPDQSFSNPFTNLNGNGGANGGAMAQENSMNCSQPQQSGGLFNFASSTSQSAPATDGWGFGQSQLATGGSNAFGGGSSVFGQKAQEQPASSGTGLFGSQPQTNGFAPSFGQSTSAAVSPSLFSQTSGSTTPTFGGFGGTLTTAQDSLPVPAPAPTFKFGETTVVENKPSTPQPEESTTPKSKPSFSFGQTASFGNITTNTSTTGSPAPASGGFGQSATPDTSTSTPTKSLFSFAKPADAAPQPQSEPAKPLFSFGQPATSMPQPPNNLFGSISKPAESISSTSLFGRASPADEPSKEQETKTTNEPQPGEESQQPKNPFATLFVPKKSDIVPDSDAAKPKPLFSFGQPATTTSDAPKSSPSTELFLKPATTLQQPAAMAQSNSPSSTPNASSGGLFSPKPPTTSTISLFNLNKPTPSAESSTQEQMSQKVPSFFGSNTTNAGSTPFKPSQTFEPQDDAPPAKRRLFNTSTARENMAREAGVVPGPLEPVQPKFTQPQKPQSATEQISRAVSTEGPPSIPRHLNADKYKSYDENWRLKALNRQFQRSVTSANVDTQDFASLVQNYLDHREAIGDGLVQFMRKQTAGSKRKATDVDDMQEDDAKSKKTKPSGDIANSKPTSNNIFGSSSIKPAATTSNIFAQSTKPTPTASNIFGSVPSPKPATTSTSTSTGNSATANLFKNMIPGATTLPSFGSTPAKSTTPPSSPPKSAPQPSKFEVPKFGAAAGDFASAFASKAEKSAAQLKRTSAEKRKSEDFDSDEDDADEWARKDEEAQRAKKAKIEAAAKGGFGFIPSASTSRSNSPFAFASNTAPAAPQSVTSESREPVNSIENDDDGSVRTESIHEGSGNSGDDEHEQEQEADDGLPEDAEEEGEPIPDLPKTESLFSRVEKPAHQEKVDDEPILQSARKDYYKPGLMFDHIGKSSPDQPAFSPFTPATVKQDFVPTTTFHFNATKPATLGNSSSVFGGGPLREGPIPGEGLFGSRPTTPQPANVEKAGSNGGNIFASSFGGTKPISGSDNTWTKGSPIKFGTSTGSDKEKDTAAPTIEVSAATPPTKGTSKPLFGTSTGTPGGFFGAATSNGASVGFSFGTPSTSADSPKPAPGFLSAASHLGASPGLNSRGSSPGIPSEAESNLSGTDAEDTNEHASQPQLDLKSANAGEEDESAIFEAKASLSRSYNESDLPENTKFIVGWNKIGSGFVRVLKHNDTNKCRIVFRTEPGANVLLNTRLISGVRYASEPTGKQGAVRFLASVEGQKDGQLGQFLIRVGSKEKADEMAKACEDNKAN</sequence>
<reference evidence="3 4" key="1">
    <citation type="submission" date="2023-08" db="EMBL/GenBank/DDBJ databases">
        <title>Black Yeasts Isolated from many extreme environments.</title>
        <authorList>
            <person name="Coleine C."/>
            <person name="Stajich J.E."/>
            <person name="Selbmann L."/>
        </authorList>
    </citation>
    <scope>NUCLEOTIDE SEQUENCE [LARGE SCALE GENOMIC DNA]</scope>
    <source>
        <strain evidence="3 4">CCFEE 5910</strain>
    </source>
</reference>
<feature type="compositionally biased region" description="Low complexity" evidence="1">
    <location>
        <begin position="272"/>
        <end position="286"/>
    </location>
</feature>
<feature type="compositionally biased region" description="Low complexity" evidence="1">
    <location>
        <begin position="486"/>
        <end position="497"/>
    </location>
</feature>
<feature type="compositionally biased region" description="Low complexity" evidence="1">
    <location>
        <begin position="47"/>
        <end position="95"/>
    </location>
</feature>
<keyword evidence="4" id="KW-1185">Reference proteome</keyword>
<feature type="compositionally biased region" description="Polar residues" evidence="1">
    <location>
        <begin position="507"/>
        <end position="558"/>
    </location>
</feature>
<dbReference type="PROSITE" id="PS50196">
    <property type="entry name" value="RANBD1"/>
    <property type="match status" value="1"/>
</dbReference>
<feature type="compositionally biased region" description="Polar residues" evidence="1">
    <location>
        <begin position="96"/>
        <end position="118"/>
    </location>
</feature>
<dbReference type="InterPro" id="IPR053074">
    <property type="entry name" value="NPC_Nucleoporin"/>
</dbReference>
<feature type="compositionally biased region" description="Basic and acidic residues" evidence="1">
    <location>
        <begin position="991"/>
        <end position="1000"/>
    </location>
</feature>
<organism evidence="3 4">
    <name type="scientific">Lithohypha guttulata</name>
    <dbReference type="NCBI Taxonomy" id="1690604"/>
    <lineage>
        <taxon>Eukaryota</taxon>
        <taxon>Fungi</taxon>
        <taxon>Dikarya</taxon>
        <taxon>Ascomycota</taxon>
        <taxon>Pezizomycotina</taxon>
        <taxon>Eurotiomycetes</taxon>
        <taxon>Chaetothyriomycetidae</taxon>
        <taxon>Chaetothyriales</taxon>
        <taxon>Trichomeriaceae</taxon>
        <taxon>Lithohypha</taxon>
    </lineage>
</organism>
<dbReference type="PANTHER" id="PTHR38697:SF1">
    <property type="entry name" value="NUCLEAR PORE COMPLEX PROTEIN SIMILAR TO S. CEREVISIAE NUP2 (EUROFUNG)"/>
    <property type="match status" value="1"/>
</dbReference>
<feature type="compositionally biased region" description="Polar residues" evidence="1">
    <location>
        <begin position="131"/>
        <end position="158"/>
    </location>
</feature>